<proteinExistence type="predicted"/>
<reference evidence="2" key="1">
    <citation type="submission" date="2021-03" db="EMBL/GenBank/DDBJ databases">
        <title>Comparative genomics and phylogenomic investigation of the class Geoglossomycetes provide insights into ecological specialization and systematics.</title>
        <authorList>
            <person name="Melie T."/>
            <person name="Pirro S."/>
            <person name="Miller A.N."/>
            <person name="Quandt A."/>
        </authorList>
    </citation>
    <scope>NUCLEOTIDE SEQUENCE</scope>
    <source>
        <strain evidence="2">GBOQ0MN5Z8</strain>
    </source>
</reference>
<gene>
    <name evidence="2" type="ORF">FGG08_004428</name>
</gene>
<evidence type="ECO:0000313" key="3">
    <source>
        <dbReference type="Proteomes" id="UP000698800"/>
    </source>
</evidence>
<dbReference type="AlphaFoldDB" id="A0A9P8I9A3"/>
<keyword evidence="3" id="KW-1185">Reference proteome</keyword>
<protein>
    <submittedName>
        <fullName evidence="2">Uncharacterized protein</fullName>
    </submittedName>
</protein>
<evidence type="ECO:0000313" key="2">
    <source>
        <dbReference type="EMBL" id="KAH0539034.1"/>
    </source>
</evidence>
<sequence length="485" mass="53296">MDTPSGFQEEIDWILAHGSSTEAPGTQEREALEPPLEIPAIPLAQTEAAQMMSLDDVRASCHYTDEGTMDSSQWKSDSSLVDTFTGDALGGHPGTAKGDNTGWGLAEKNEEVPKEIALWGALHPTAPASRQTSEKKPSKGAVKTLADGLSVFPSSSDVSFRIRGRKRFSLEKRMEVNKCGEKDPCKQLLNRTRREISAIHPEGPSEIAHLSAVGGVGGAPALRVSVVKAHFDESVRLSDTGAPVTAQRQGYVLAPKELPSSQYLKKWAIDCGLQTYARPWIAFSLRYCQHSLPQSAIMFWCLKALLKRCFFILDNPAGTARRLSPAASGSLFVASNAIQSQLENLLSRLVARTERGFLAELHRAVYDSSSAGRDKVLTLFLSIWISGHTYAFFSAVASAYGDRKEEAFFGQMSRLNRAIQKAKFRSSYPLNEAIWSKVPHYAIIASDPELLKAMAEIRTWEKGKPRSNIVPTRMRGEAEERTLAK</sequence>
<dbReference type="OrthoDB" id="5426982at2759"/>
<comment type="caution">
    <text evidence="2">The sequence shown here is derived from an EMBL/GenBank/DDBJ whole genome shotgun (WGS) entry which is preliminary data.</text>
</comment>
<dbReference type="Proteomes" id="UP000698800">
    <property type="component" value="Unassembled WGS sequence"/>
</dbReference>
<name>A0A9P8I9A3_9PEZI</name>
<accession>A0A9P8I9A3</accession>
<evidence type="ECO:0000256" key="1">
    <source>
        <dbReference type="SAM" id="MobiDB-lite"/>
    </source>
</evidence>
<organism evidence="2 3">
    <name type="scientific">Glutinoglossum americanum</name>
    <dbReference type="NCBI Taxonomy" id="1670608"/>
    <lineage>
        <taxon>Eukaryota</taxon>
        <taxon>Fungi</taxon>
        <taxon>Dikarya</taxon>
        <taxon>Ascomycota</taxon>
        <taxon>Pezizomycotina</taxon>
        <taxon>Geoglossomycetes</taxon>
        <taxon>Geoglossales</taxon>
        <taxon>Geoglossaceae</taxon>
        <taxon>Glutinoglossum</taxon>
    </lineage>
</organism>
<dbReference type="EMBL" id="JAGHQL010000089">
    <property type="protein sequence ID" value="KAH0539034.1"/>
    <property type="molecule type" value="Genomic_DNA"/>
</dbReference>
<feature type="region of interest" description="Disordered" evidence="1">
    <location>
        <begin position="1"/>
        <end position="30"/>
    </location>
</feature>